<dbReference type="SUPFAM" id="SSF52540">
    <property type="entry name" value="P-loop containing nucleoside triphosphate hydrolases"/>
    <property type="match status" value="1"/>
</dbReference>
<evidence type="ECO:0000256" key="1">
    <source>
        <dbReference type="ARBA" id="ARBA00004123"/>
    </source>
</evidence>
<keyword evidence="2" id="KW-0539">Nucleus</keyword>
<reference evidence="6" key="1">
    <citation type="submission" date="2017-11" db="EMBL/GenBank/DDBJ databases">
        <authorList>
            <person name="Lima N.C."/>
            <person name="Parody-Merino A.M."/>
            <person name="Battley P.F."/>
            <person name="Fidler A.E."/>
            <person name="Prosdocimi F."/>
        </authorList>
    </citation>
    <scope>NUCLEOTIDE SEQUENCE [LARGE SCALE GENOMIC DNA]</scope>
</reference>
<dbReference type="AlphaFoldDB" id="A0A2I0T8I9"/>
<dbReference type="CDD" id="cd18787">
    <property type="entry name" value="SF2_C_DEAD"/>
    <property type="match status" value="1"/>
</dbReference>
<keyword evidence="6" id="KW-1185">Reference proteome</keyword>
<feature type="region of interest" description="Disordered" evidence="3">
    <location>
        <begin position="223"/>
        <end position="244"/>
    </location>
</feature>
<dbReference type="SMART" id="SM00490">
    <property type="entry name" value="HELICc"/>
    <property type="match status" value="1"/>
</dbReference>
<evidence type="ECO:0000256" key="2">
    <source>
        <dbReference type="ARBA" id="ARBA00023242"/>
    </source>
</evidence>
<evidence type="ECO:0000313" key="6">
    <source>
        <dbReference type="Proteomes" id="UP000233556"/>
    </source>
</evidence>
<dbReference type="PROSITE" id="PS51194">
    <property type="entry name" value="HELICASE_CTER"/>
    <property type="match status" value="1"/>
</dbReference>
<dbReference type="InterPro" id="IPR027417">
    <property type="entry name" value="P-loop_NTPase"/>
</dbReference>
<dbReference type="PANTHER" id="PTHR47958">
    <property type="entry name" value="ATP-DEPENDENT RNA HELICASE DBP3"/>
    <property type="match status" value="1"/>
</dbReference>
<accession>A0A2I0T8I9</accession>
<feature type="compositionally biased region" description="Basic and acidic residues" evidence="3">
    <location>
        <begin position="328"/>
        <end position="353"/>
    </location>
</feature>
<dbReference type="EMBL" id="KZ515387">
    <property type="protein sequence ID" value="PKU30120.1"/>
    <property type="molecule type" value="Genomic_DNA"/>
</dbReference>
<evidence type="ECO:0000259" key="4">
    <source>
        <dbReference type="PROSITE" id="PS51194"/>
    </source>
</evidence>
<proteinExistence type="predicted"/>
<gene>
    <name evidence="5" type="ORF">llap_19575</name>
</gene>
<dbReference type="Pfam" id="PF00271">
    <property type="entry name" value="Helicase_C"/>
    <property type="match status" value="1"/>
</dbReference>
<dbReference type="Gene3D" id="3.40.50.300">
    <property type="entry name" value="P-loop containing nucleotide triphosphate hydrolases"/>
    <property type="match status" value="1"/>
</dbReference>
<dbReference type="OrthoDB" id="196131at2759"/>
<feature type="compositionally biased region" description="Low complexity" evidence="3">
    <location>
        <begin position="315"/>
        <end position="327"/>
    </location>
</feature>
<evidence type="ECO:0000256" key="3">
    <source>
        <dbReference type="SAM" id="MobiDB-lite"/>
    </source>
</evidence>
<organism evidence="5 6">
    <name type="scientific">Limosa lapponica baueri</name>
    <dbReference type="NCBI Taxonomy" id="1758121"/>
    <lineage>
        <taxon>Eukaryota</taxon>
        <taxon>Metazoa</taxon>
        <taxon>Chordata</taxon>
        <taxon>Craniata</taxon>
        <taxon>Vertebrata</taxon>
        <taxon>Euteleostomi</taxon>
        <taxon>Archelosauria</taxon>
        <taxon>Archosauria</taxon>
        <taxon>Dinosauria</taxon>
        <taxon>Saurischia</taxon>
        <taxon>Theropoda</taxon>
        <taxon>Coelurosauria</taxon>
        <taxon>Aves</taxon>
        <taxon>Neognathae</taxon>
        <taxon>Neoaves</taxon>
        <taxon>Charadriiformes</taxon>
        <taxon>Scolopacidae</taxon>
        <taxon>Limosa</taxon>
    </lineage>
</organism>
<dbReference type="Proteomes" id="UP000233556">
    <property type="component" value="Unassembled WGS sequence"/>
</dbReference>
<reference evidence="6" key="2">
    <citation type="submission" date="2017-12" db="EMBL/GenBank/DDBJ databases">
        <title>Genome sequence of the Bar-tailed Godwit (Limosa lapponica baueri).</title>
        <authorList>
            <person name="Lima N.C.B."/>
            <person name="Parody-Merino A.M."/>
            <person name="Battley P.F."/>
            <person name="Fidler A.E."/>
            <person name="Prosdocimi F."/>
        </authorList>
    </citation>
    <scope>NUCLEOTIDE SEQUENCE [LARGE SCALE GENOMIC DNA]</scope>
</reference>
<dbReference type="FunFam" id="3.40.50.300:FF:000524">
    <property type="entry name" value="ATP-dependent RNA helicase DDX42"/>
    <property type="match status" value="1"/>
</dbReference>
<comment type="subcellular location">
    <subcellularLocation>
        <location evidence="1">Nucleus</location>
    </subcellularLocation>
</comment>
<name>A0A2I0T8I9_LIMLA</name>
<dbReference type="GO" id="GO:0005634">
    <property type="term" value="C:nucleus"/>
    <property type="evidence" value="ECO:0007669"/>
    <property type="project" value="UniProtKB-SubCell"/>
</dbReference>
<sequence>MSPLSISDPALAQSILDVNSVCHKSIQIAIPSSRSANEDVTQIVEIFPSGPSKWNWLTRRLVEFTSSGSVLLFVTKKANAEELANNLKQEDHNLGLLHGDMDQSERNKVISEFKKKGIPILVATDVAARGLDIPSIKTVINYDVARDIDTHTHRIGRTGRAGEKGVAYTLLTPKDSNFAGDLVRNLEGANQHVSKELLDLAMQNPWFRKSRFKGGKGKKLNIGGGGLGYRERPGLGSENSVSGDGGEVVYRFLERYNDNRNSRHNEVPRRGEGGGRYNDVQRHGEGGGRHSDAYRHAEGRHGDSHRHGESRHFADAGSGNRNNGDNRNSTEGRNNENRNGENRKDASSRDNKTDGFAVPEPPKRKKSRWDS</sequence>
<evidence type="ECO:0000313" key="5">
    <source>
        <dbReference type="EMBL" id="PKU30120.1"/>
    </source>
</evidence>
<protein>
    <recommendedName>
        <fullName evidence="4">Helicase C-terminal domain-containing protein</fullName>
    </recommendedName>
</protein>
<dbReference type="InterPro" id="IPR001650">
    <property type="entry name" value="Helicase_C-like"/>
</dbReference>
<feature type="domain" description="Helicase C-terminal" evidence="4">
    <location>
        <begin position="56"/>
        <end position="201"/>
    </location>
</feature>
<feature type="region of interest" description="Disordered" evidence="3">
    <location>
        <begin position="260"/>
        <end position="371"/>
    </location>
</feature>
<feature type="compositionally biased region" description="Basic and acidic residues" evidence="3">
    <location>
        <begin position="260"/>
        <end position="314"/>
    </location>
</feature>